<keyword evidence="5" id="KW-0378">Hydrolase</keyword>
<evidence type="ECO:0000313" key="8">
    <source>
        <dbReference type="Proteomes" id="UP000509327"/>
    </source>
</evidence>
<dbReference type="PANTHER" id="PTHR13799:SF14">
    <property type="entry name" value="GTP CYCLOHYDROLASE 1 TYPE 2 HOMOLOG"/>
    <property type="match status" value="1"/>
</dbReference>
<reference evidence="5 7" key="1">
    <citation type="submission" date="2018-06" db="EMBL/GenBank/DDBJ databases">
        <title>Genomic Encyclopedia of Type Strains, Phase III (KMG-III): the genomes of soil and plant-associated and newly described type strains.</title>
        <authorList>
            <person name="Whitman W."/>
        </authorList>
    </citation>
    <scope>NUCLEOTIDE SEQUENCE [LARGE SCALE GENOMIC DNA]</scope>
    <source>
        <strain evidence="5 7">CECT 7022</strain>
    </source>
</reference>
<dbReference type="PANTHER" id="PTHR13799">
    <property type="entry name" value="NGG1 INTERACTING FACTOR 3"/>
    <property type="match status" value="1"/>
</dbReference>
<dbReference type="RefSeq" id="WP_110896100.1">
    <property type="nucleotide sequence ID" value="NZ_CP054614.1"/>
</dbReference>
<dbReference type="GO" id="GO:0005737">
    <property type="term" value="C:cytoplasm"/>
    <property type="evidence" value="ECO:0007669"/>
    <property type="project" value="TreeGrafter"/>
</dbReference>
<dbReference type="SUPFAM" id="SSF102705">
    <property type="entry name" value="NIF3 (NGG1p interacting factor 3)-like"/>
    <property type="match status" value="1"/>
</dbReference>
<dbReference type="Gene3D" id="3.40.1390.30">
    <property type="entry name" value="NIF3 (NGG1p interacting factor 3)-like"/>
    <property type="match status" value="2"/>
</dbReference>
<dbReference type="EMBL" id="QJSW01000004">
    <property type="protein sequence ID" value="PYE50266.1"/>
    <property type="molecule type" value="Genomic_DNA"/>
</dbReference>
<evidence type="ECO:0000313" key="6">
    <source>
        <dbReference type="EMBL" id="QKS54950.1"/>
    </source>
</evidence>
<sequence length="275" mass="30532">MTDQISTKKSKELQVQNVILHLTQGITLPENTVDQLITGTPSQVITGIVVTFMPTHYVIEKAIQQGANLIIAHESPFYNHHSATDWLADDPVYMHKRNMLDQAGIALFRCHDIIHRYNPDGITDGLIQELGWNTYLSQRTADTDIVVFPKGTTVHTVAQQLKERLGINYVRIAGNPEIACTRAAVLVGFRGNGHVTIPLMQNEQVDLIIAGEGFEWETPEYIRDAVQQGTSKALIMVGHAESEAPGMKLLADRLAIAFPAVEVSFVKERPVFEVI</sequence>
<dbReference type="EMBL" id="CP054614">
    <property type="protein sequence ID" value="QKS54950.1"/>
    <property type="molecule type" value="Genomic_DNA"/>
</dbReference>
<evidence type="ECO:0000313" key="7">
    <source>
        <dbReference type="Proteomes" id="UP000247790"/>
    </source>
</evidence>
<evidence type="ECO:0000256" key="1">
    <source>
        <dbReference type="ARBA" id="ARBA00006964"/>
    </source>
</evidence>
<dbReference type="GO" id="GO:0046872">
    <property type="term" value="F:metal ion binding"/>
    <property type="evidence" value="ECO:0007669"/>
    <property type="project" value="UniProtKB-KW"/>
</dbReference>
<comment type="similarity">
    <text evidence="1">Belongs to the GTP cyclohydrolase I type 2/NIF3 family.</text>
</comment>
<evidence type="ECO:0000313" key="5">
    <source>
        <dbReference type="EMBL" id="PYE50266.1"/>
    </source>
</evidence>
<reference evidence="6 8" key="2">
    <citation type="submission" date="2020-06" db="EMBL/GenBank/DDBJ databases">
        <title>Complete genome of Paenibacillus barcinonensis KACC11450.</title>
        <authorList>
            <person name="Kim M."/>
            <person name="Park Y.-J."/>
            <person name="Shin J.-H."/>
        </authorList>
    </citation>
    <scope>NUCLEOTIDE SEQUENCE [LARGE SCALE GENOMIC DNA]</scope>
    <source>
        <strain evidence="6 8">KACC11450</strain>
    </source>
</reference>
<dbReference type="InterPro" id="IPR002678">
    <property type="entry name" value="DUF34/NIF3"/>
</dbReference>
<dbReference type="Proteomes" id="UP000509327">
    <property type="component" value="Chromosome"/>
</dbReference>
<dbReference type="GO" id="GO:0016787">
    <property type="term" value="F:hydrolase activity"/>
    <property type="evidence" value="ECO:0007669"/>
    <property type="project" value="UniProtKB-KW"/>
</dbReference>
<dbReference type="Pfam" id="PF01784">
    <property type="entry name" value="DUF34_NIF3"/>
    <property type="match status" value="1"/>
</dbReference>
<evidence type="ECO:0000256" key="3">
    <source>
        <dbReference type="ARBA" id="ARBA00022723"/>
    </source>
</evidence>
<proteinExistence type="inferred from homology"/>
<feature type="binding site" evidence="4">
    <location>
        <position position="239"/>
    </location>
    <ligand>
        <name>a divalent metal cation</name>
        <dbReference type="ChEBI" id="CHEBI:60240"/>
        <label>1</label>
    </ligand>
</feature>
<keyword evidence="8" id="KW-1185">Reference proteome</keyword>
<evidence type="ECO:0000256" key="4">
    <source>
        <dbReference type="PIRSR" id="PIRSR602678-1"/>
    </source>
</evidence>
<feature type="binding site" evidence="4">
    <location>
        <position position="73"/>
    </location>
    <ligand>
        <name>a divalent metal cation</name>
        <dbReference type="ChEBI" id="CHEBI:60240"/>
        <label>1</label>
    </ligand>
</feature>
<accession>A0A2V4VAY0</accession>
<keyword evidence="3 4" id="KW-0479">Metal-binding</keyword>
<organism evidence="5 7">
    <name type="scientific">Paenibacillus barcinonensis</name>
    <dbReference type="NCBI Taxonomy" id="198119"/>
    <lineage>
        <taxon>Bacteria</taxon>
        <taxon>Bacillati</taxon>
        <taxon>Bacillota</taxon>
        <taxon>Bacilli</taxon>
        <taxon>Bacillales</taxon>
        <taxon>Paenibacillaceae</taxon>
        <taxon>Paenibacillus</taxon>
    </lineage>
</organism>
<gene>
    <name evidence="5" type="ORF">DFQ00_104224</name>
    <name evidence="6" type="ORF">HUB98_00560</name>
</gene>
<dbReference type="Proteomes" id="UP000247790">
    <property type="component" value="Unassembled WGS sequence"/>
</dbReference>
<dbReference type="InterPro" id="IPR036069">
    <property type="entry name" value="DUF34/NIF3_sf"/>
</dbReference>
<dbReference type="OrthoDB" id="1116574at2"/>
<protein>
    <recommendedName>
        <fullName evidence="2">GTP cyclohydrolase 1 type 2 homolog</fullName>
    </recommendedName>
</protein>
<feature type="binding site" evidence="4">
    <location>
        <position position="243"/>
    </location>
    <ligand>
        <name>a divalent metal cation</name>
        <dbReference type="ChEBI" id="CHEBI:60240"/>
        <label>1</label>
    </ligand>
</feature>
<evidence type="ECO:0000256" key="2">
    <source>
        <dbReference type="ARBA" id="ARBA00022112"/>
    </source>
</evidence>
<name>A0A2V4VAY0_PAEBA</name>
<dbReference type="AlphaFoldDB" id="A0A2V4VAY0"/>